<feature type="non-terminal residue" evidence="2">
    <location>
        <position position="202"/>
    </location>
</feature>
<dbReference type="PANTHER" id="PTHR37984">
    <property type="entry name" value="PROTEIN CBG26694"/>
    <property type="match status" value="1"/>
</dbReference>
<dbReference type="EMBL" id="JARTCD010000557">
    <property type="protein sequence ID" value="KAJ8651194.1"/>
    <property type="molecule type" value="Genomic_DNA"/>
</dbReference>
<feature type="domain" description="Integrase catalytic" evidence="1">
    <location>
        <begin position="134"/>
        <end position="202"/>
    </location>
</feature>
<evidence type="ECO:0000313" key="3">
    <source>
        <dbReference type="Proteomes" id="UP001234581"/>
    </source>
</evidence>
<dbReference type="InterPro" id="IPR012337">
    <property type="entry name" value="RNaseH-like_sf"/>
</dbReference>
<dbReference type="AlphaFoldDB" id="A0AAD7UR89"/>
<dbReference type="SUPFAM" id="SSF53098">
    <property type="entry name" value="Ribonuclease H-like"/>
    <property type="match status" value="1"/>
</dbReference>
<dbReference type="InterPro" id="IPR036397">
    <property type="entry name" value="RNaseH_sf"/>
</dbReference>
<dbReference type="GO" id="GO:0003676">
    <property type="term" value="F:nucleic acid binding"/>
    <property type="evidence" value="ECO:0007669"/>
    <property type="project" value="InterPro"/>
</dbReference>
<dbReference type="InterPro" id="IPR050951">
    <property type="entry name" value="Retrovirus_Pol_polyprotein"/>
</dbReference>
<dbReference type="InterPro" id="IPR041588">
    <property type="entry name" value="Integrase_H2C2"/>
</dbReference>
<name>A0AAD7UR89_9FUNG</name>
<dbReference type="GeneID" id="83220583"/>
<protein>
    <recommendedName>
        <fullName evidence="1">Integrase catalytic domain-containing protein</fullName>
    </recommendedName>
</protein>
<evidence type="ECO:0000259" key="1">
    <source>
        <dbReference type="PROSITE" id="PS50994"/>
    </source>
</evidence>
<dbReference type="GO" id="GO:0005634">
    <property type="term" value="C:nucleus"/>
    <property type="evidence" value="ECO:0007669"/>
    <property type="project" value="UniProtKB-ARBA"/>
</dbReference>
<accession>A0AAD7UR89</accession>
<proteinExistence type="predicted"/>
<dbReference type="GO" id="GO:0015074">
    <property type="term" value="P:DNA integration"/>
    <property type="evidence" value="ECO:0007669"/>
    <property type="project" value="InterPro"/>
</dbReference>
<comment type="caution">
    <text evidence="2">The sequence shown here is derived from an EMBL/GenBank/DDBJ whole genome shotgun (WGS) entry which is preliminary data.</text>
</comment>
<reference evidence="2 3" key="1">
    <citation type="submission" date="2023-03" db="EMBL/GenBank/DDBJ databases">
        <title>Genome sequence of Lichtheimia ornata CBS 291.66.</title>
        <authorList>
            <person name="Mohabir J.T."/>
            <person name="Shea T.P."/>
            <person name="Kurbessoian T."/>
            <person name="Berby B."/>
            <person name="Fontaine J."/>
            <person name="Livny J."/>
            <person name="Gnirke A."/>
            <person name="Stajich J.E."/>
            <person name="Cuomo C.A."/>
        </authorList>
    </citation>
    <scope>NUCLEOTIDE SEQUENCE [LARGE SCALE GENOMIC DNA]</scope>
    <source>
        <strain evidence="2">CBS 291.66</strain>
    </source>
</reference>
<dbReference type="InterPro" id="IPR001584">
    <property type="entry name" value="Integrase_cat-core"/>
</dbReference>
<dbReference type="PANTHER" id="PTHR37984:SF5">
    <property type="entry name" value="PROTEIN NYNRIN-LIKE"/>
    <property type="match status" value="1"/>
</dbReference>
<keyword evidence="3" id="KW-1185">Reference proteome</keyword>
<evidence type="ECO:0000313" key="2">
    <source>
        <dbReference type="EMBL" id="KAJ8651194.1"/>
    </source>
</evidence>
<sequence length="202" mass="23867">MEPEYLYATRAIQESDWPKFYLRPEEKWPSSYADLLRKHREQFVVRNDMVFRKVKVNNTHQEVRFAMFSRRADIVQEIHKAFGHPGMTTMQDLVRKRWWWPNMKQDIQEWIAQCSQCQLAAGADRNNHHAPMHLTEIPPAFSRWHLDFIGELPTTTSGNRWILVAVDYTTNWPIARAVPDATSEAIAKFIHEEIVMRFGCPD</sequence>
<dbReference type="PROSITE" id="PS50994">
    <property type="entry name" value="INTEGRASE"/>
    <property type="match status" value="1"/>
</dbReference>
<dbReference type="Gene3D" id="3.30.420.10">
    <property type="entry name" value="Ribonuclease H-like superfamily/Ribonuclease H"/>
    <property type="match status" value="1"/>
</dbReference>
<dbReference type="Gene3D" id="1.10.340.70">
    <property type="match status" value="1"/>
</dbReference>
<dbReference type="RefSeq" id="XP_058336109.1">
    <property type="nucleotide sequence ID" value="XM_058493125.1"/>
</dbReference>
<dbReference type="Proteomes" id="UP001234581">
    <property type="component" value="Unassembled WGS sequence"/>
</dbReference>
<dbReference type="FunFam" id="1.10.340.70:FF:000001">
    <property type="entry name" value="Retrovirus-related Pol polyprotein from transposon gypsy-like Protein"/>
    <property type="match status" value="1"/>
</dbReference>
<gene>
    <name evidence="2" type="ORF">O0I10_013364</name>
</gene>
<dbReference type="Pfam" id="PF17921">
    <property type="entry name" value="Integrase_H2C2"/>
    <property type="match status" value="1"/>
</dbReference>
<organism evidence="2 3">
    <name type="scientific">Lichtheimia ornata</name>
    <dbReference type="NCBI Taxonomy" id="688661"/>
    <lineage>
        <taxon>Eukaryota</taxon>
        <taxon>Fungi</taxon>
        <taxon>Fungi incertae sedis</taxon>
        <taxon>Mucoromycota</taxon>
        <taxon>Mucoromycotina</taxon>
        <taxon>Mucoromycetes</taxon>
        <taxon>Mucorales</taxon>
        <taxon>Lichtheimiaceae</taxon>
        <taxon>Lichtheimia</taxon>
    </lineage>
</organism>